<dbReference type="Gene3D" id="2.40.50.40">
    <property type="match status" value="1"/>
</dbReference>
<feature type="domain" description="Integrase catalytic" evidence="13">
    <location>
        <begin position="830"/>
        <end position="993"/>
    </location>
</feature>
<dbReference type="GO" id="GO:0015074">
    <property type="term" value="P:DNA integration"/>
    <property type="evidence" value="ECO:0007669"/>
    <property type="project" value="InterPro"/>
</dbReference>
<dbReference type="CDD" id="cd00303">
    <property type="entry name" value="retropepsin_like"/>
    <property type="match status" value="1"/>
</dbReference>
<evidence type="ECO:0000256" key="4">
    <source>
        <dbReference type="ARBA" id="ARBA00022695"/>
    </source>
</evidence>
<dbReference type="InterPro" id="IPR036397">
    <property type="entry name" value="RNaseH_sf"/>
</dbReference>
<dbReference type="PANTHER" id="PTHR37984:SF5">
    <property type="entry name" value="PROTEIN NYNRIN-LIKE"/>
    <property type="match status" value="1"/>
</dbReference>
<dbReference type="GO" id="GO:0004519">
    <property type="term" value="F:endonuclease activity"/>
    <property type="evidence" value="ECO:0007669"/>
    <property type="project" value="UniProtKB-KW"/>
</dbReference>
<feature type="domain" description="Chromo" evidence="11">
    <location>
        <begin position="1149"/>
        <end position="1205"/>
    </location>
</feature>
<dbReference type="Gene3D" id="3.30.70.270">
    <property type="match status" value="2"/>
</dbReference>
<keyword evidence="7" id="KW-0378">Hydrolase</keyword>
<dbReference type="Pfam" id="PF17917">
    <property type="entry name" value="RT_RNaseH"/>
    <property type="match status" value="1"/>
</dbReference>
<dbReference type="Gene3D" id="3.10.10.10">
    <property type="entry name" value="HIV Type 1 Reverse Transcriptase, subunit A, domain 1"/>
    <property type="match status" value="1"/>
</dbReference>
<dbReference type="Pfam" id="PF00385">
    <property type="entry name" value="Chromo"/>
    <property type="match status" value="1"/>
</dbReference>
<dbReference type="EMBL" id="RZGK01000009">
    <property type="protein sequence ID" value="KAF9696284.1"/>
    <property type="molecule type" value="Genomic_DNA"/>
</dbReference>
<evidence type="ECO:0000259" key="12">
    <source>
        <dbReference type="PROSITE" id="PS50878"/>
    </source>
</evidence>
<dbReference type="CDD" id="cd00024">
    <property type="entry name" value="CD_CSD"/>
    <property type="match status" value="1"/>
</dbReference>
<accession>A0A8H7J3N0</accession>
<dbReference type="CDD" id="cd01647">
    <property type="entry name" value="RT_LTR"/>
    <property type="match status" value="1"/>
</dbReference>
<evidence type="ECO:0000256" key="2">
    <source>
        <dbReference type="ARBA" id="ARBA00012493"/>
    </source>
</evidence>
<dbReference type="Pfam" id="PF00078">
    <property type="entry name" value="RVT_1"/>
    <property type="match status" value="1"/>
</dbReference>
<evidence type="ECO:0000256" key="8">
    <source>
        <dbReference type="ARBA" id="ARBA00022884"/>
    </source>
</evidence>
<dbReference type="InterPro" id="IPR000953">
    <property type="entry name" value="Chromo/chromo_shadow_dom"/>
</dbReference>
<sequence>MSIHTVINSTTPATAMVDNGCCTYCLVNEQSVRKMNLPRIPITPMTIEGVNSQRSTITAITEFTLDVGGVQQHRVAAYITPSTYDYDIILGKTWLEDVGGVISTKDKLLSMERYNVTVRSTEVLTPLDCCPVSAVAFQYHVRKSRKENSGIQVFAASMKDIQKALKPKTQMTVQEVKAALPAYLQSYVKLFVPEEGNKLPPHRGPTVDHTIELNEVDGKTPEVPYGPLYAMSRDELLVLRRTLLDLLEKGFIRASNSPAASPVLFVRKPGGGLRFCVDYRALNALTKKDRYPLPLIKETLNMIGRATWYTKLDVTAAFHKIRIAEGQEWMTAFRTRFGSYEWLVTPFGLANAPSTFQRYINWALREFLDDFASAYLDDVLIFTEGSLHKHHEHVRQVIKRLQEAGLNLELSKCEFDVQRTKYLGFILEAGKGISMDPEKVQAIREWQAPTTVKGVRGFLGFANFYRKFIKDFATLSEPLVRLTKKDLPFKWTEEQDQAFQALKEAFLSDEVLATLNPEQRAVVECDSSGFAIGATLSQEDASGNLRTVAYLSRKFLPHEANYPIHDKELLAVIFCLQEWDAELRSVREFEVVTDHKNLEYFTKKQKLTERHVRWAQIMSQFGNMKIRYRPGKDNVRADALSRRDQDMPKGEDDERLASREFIMLVPSDQQDPTYAAPVQAPTLTPEGSILPNYLPQPPSLDDLITQHWDQAVEQDETYQAVRQAVQSGARSLNTITKKLAVSLGDCTVTGNNKLQWRNRTWVPDSEPIRTGIIQQAHLAVQTGHPGREETYRTIARMWYWPGMSEDNRRFVRNCNICPKYPWRDGKHGYLRPLPVPSRTWQDLTVDFITGLPLSSGCVNLMVTKDRLSKGTILVPLEKIEADDVAWAFVREVYRLHGLPRSITSDRGTQFVSELWGRVCKLLGVQRNLSTAFHPQTDGLTERANSDIEVVARTYANQAQDNWATLTPILELMLNTRTSSTTGVSPFFLQHGFENTPFPPDLPDNLAEGDPMDRTTDPKKRAETIGRTLRQAADWAISAMTYAQQQQEAQANRTRQPAPKYQVGDWVWLNLKNVQTNRPSKKLDWKNGKFQVARVRDPYWVELDVPWQTKSYHVDLLRPAATDPLPSQHNNQAPGAVVVRDEDQEEHLEYLVEGIVNERVRNNQPQYQVKWAGYEALTWEPRANVIDTEAYGSWMARTRDVRLPTGRLARNWRKNLTHVANSNRTEGPHTLLRAYSASLKCPSSTGAATARPPERPKAPEVPLVDLEELPVRGLAKRHRAPPSLHTVRASPIPLSTNRHAAKESRECLLTSNGSSAVVGTTSEVDSTTGVNDESLEVGGALGEQLASVNGRTSDNRGVIADTSTENGVVRGLVARTEEVVSDTTDIDLHRVLAKEKTVKRRALYRSKRENPADLVSNSLVHDVPHSVVLVEVGRTLRNVDVGWDDASSSRTSDELVSNVDKVVEGSRVSAVHRATSGTLKMVEATTWLATRTPHTASGSRHDDVREWKIAKEKDFWKSVRNL</sequence>
<dbReference type="Gene3D" id="1.10.340.70">
    <property type="match status" value="1"/>
</dbReference>
<evidence type="ECO:0000313" key="15">
    <source>
        <dbReference type="Proteomes" id="UP000651452"/>
    </source>
</evidence>
<dbReference type="EC" id="2.7.7.49" evidence="2"/>
<dbReference type="GO" id="GO:0016787">
    <property type="term" value="F:hydrolase activity"/>
    <property type="evidence" value="ECO:0007669"/>
    <property type="project" value="UniProtKB-KW"/>
</dbReference>
<dbReference type="PROSITE" id="PS50994">
    <property type="entry name" value="INTEGRASE"/>
    <property type="match status" value="1"/>
</dbReference>
<dbReference type="SMART" id="SM00298">
    <property type="entry name" value="CHROMO"/>
    <property type="match status" value="1"/>
</dbReference>
<evidence type="ECO:0000313" key="14">
    <source>
        <dbReference type="EMBL" id="KAF9696284.1"/>
    </source>
</evidence>
<keyword evidence="4" id="KW-0548">Nucleotidyltransferase</keyword>
<evidence type="ECO:0000259" key="11">
    <source>
        <dbReference type="PROSITE" id="PS50013"/>
    </source>
</evidence>
<dbReference type="Gene3D" id="2.40.70.10">
    <property type="entry name" value="Acid Proteases"/>
    <property type="match status" value="1"/>
</dbReference>
<dbReference type="GO" id="GO:0006338">
    <property type="term" value="P:chromatin remodeling"/>
    <property type="evidence" value="ECO:0007669"/>
    <property type="project" value="UniProtKB-ARBA"/>
</dbReference>
<dbReference type="OrthoDB" id="5599418at2759"/>
<dbReference type="InterPro" id="IPR016197">
    <property type="entry name" value="Chromo-like_dom_sf"/>
</dbReference>
<dbReference type="InterPro" id="IPR023780">
    <property type="entry name" value="Chromo_domain"/>
</dbReference>
<keyword evidence="8" id="KW-0694">RNA-binding</keyword>
<reference evidence="14" key="2">
    <citation type="submission" date="2020-09" db="EMBL/GenBank/DDBJ databases">
        <title>Reference genome assembly for Australian Ascochyta lentis isolate Al4.</title>
        <authorList>
            <person name="Lee R.C."/>
            <person name="Farfan-Caceres L.M."/>
            <person name="Debler J.W."/>
            <person name="Williams A.H."/>
            <person name="Henares B.M."/>
        </authorList>
    </citation>
    <scope>NUCLEOTIDE SEQUENCE</scope>
    <source>
        <strain evidence="14">Al4</strain>
    </source>
</reference>
<comment type="subunit">
    <text evidence="1">Component of the NuA4 histone acetyltransferase complex.</text>
</comment>
<keyword evidence="6" id="KW-0255">Endonuclease</keyword>
<dbReference type="InterPro" id="IPR041373">
    <property type="entry name" value="RT_RNaseH"/>
</dbReference>
<dbReference type="CDD" id="cd09274">
    <property type="entry name" value="RNase_HI_RT_Ty3"/>
    <property type="match status" value="1"/>
</dbReference>
<evidence type="ECO:0000256" key="7">
    <source>
        <dbReference type="ARBA" id="ARBA00022801"/>
    </source>
</evidence>
<evidence type="ECO:0000256" key="6">
    <source>
        <dbReference type="ARBA" id="ARBA00022759"/>
    </source>
</evidence>
<dbReference type="GO" id="GO:0005634">
    <property type="term" value="C:nucleus"/>
    <property type="evidence" value="ECO:0007669"/>
    <property type="project" value="UniProtKB-ARBA"/>
</dbReference>
<dbReference type="Gene3D" id="3.30.420.10">
    <property type="entry name" value="Ribonuclease H-like superfamily/Ribonuclease H"/>
    <property type="match status" value="1"/>
</dbReference>
<dbReference type="GO" id="GO:0003723">
    <property type="term" value="F:RNA binding"/>
    <property type="evidence" value="ECO:0007669"/>
    <property type="project" value="UniProtKB-KW"/>
</dbReference>
<dbReference type="FunFam" id="3.30.70.270:FF:000063">
    <property type="entry name" value="Zinc knuckle domaincontaining protein"/>
    <property type="match status" value="1"/>
</dbReference>
<dbReference type="InterPro" id="IPR001584">
    <property type="entry name" value="Integrase_cat-core"/>
</dbReference>
<evidence type="ECO:0000256" key="5">
    <source>
        <dbReference type="ARBA" id="ARBA00022722"/>
    </source>
</evidence>
<dbReference type="PANTHER" id="PTHR37984">
    <property type="entry name" value="PROTEIN CBG26694"/>
    <property type="match status" value="1"/>
</dbReference>
<dbReference type="SUPFAM" id="SSF53098">
    <property type="entry name" value="Ribonuclease H-like"/>
    <property type="match status" value="1"/>
</dbReference>
<dbReference type="GO" id="GO:0003964">
    <property type="term" value="F:RNA-directed DNA polymerase activity"/>
    <property type="evidence" value="ECO:0007669"/>
    <property type="project" value="UniProtKB-KW"/>
</dbReference>
<feature type="domain" description="Reverse transcriptase" evidence="12">
    <location>
        <begin position="247"/>
        <end position="427"/>
    </location>
</feature>
<evidence type="ECO:0000256" key="3">
    <source>
        <dbReference type="ARBA" id="ARBA00022679"/>
    </source>
</evidence>
<dbReference type="InterPro" id="IPR012337">
    <property type="entry name" value="RNaseH-like_sf"/>
</dbReference>
<keyword evidence="5" id="KW-0540">Nuclease</keyword>
<dbReference type="Proteomes" id="UP000651452">
    <property type="component" value="Unassembled WGS sequence"/>
</dbReference>
<evidence type="ECO:0000256" key="10">
    <source>
        <dbReference type="SAM" id="MobiDB-lite"/>
    </source>
</evidence>
<feature type="region of interest" description="Disordered" evidence="10">
    <location>
        <begin position="999"/>
        <end position="1018"/>
    </location>
</feature>
<dbReference type="PROSITE" id="PS50013">
    <property type="entry name" value="CHROMO_2"/>
    <property type="match status" value="1"/>
</dbReference>
<dbReference type="Pfam" id="PF17921">
    <property type="entry name" value="Integrase_H2C2"/>
    <property type="match status" value="1"/>
</dbReference>
<evidence type="ECO:0000259" key="13">
    <source>
        <dbReference type="PROSITE" id="PS50994"/>
    </source>
</evidence>
<dbReference type="SUPFAM" id="SSF56672">
    <property type="entry name" value="DNA/RNA polymerases"/>
    <property type="match status" value="1"/>
</dbReference>
<comment type="caution">
    <text evidence="14">The sequence shown here is derived from an EMBL/GenBank/DDBJ whole genome shotgun (WGS) entry which is preliminary data.</text>
</comment>
<reference evidence="14" key="1">
    <citation type="submission" date="2018-12" db="EMBL/GenBank/DDBJ databases">
        <authorList>
            <person name="Syme R.A."/>
            <person name="Farfan-Caceres L."/>
            <person name="Lichtenzveig J."/>
        </authorList>
    </citation>
    <scope>NUCLEOTIDE SEQUENCE</scope>
    <source>
        <strain evidence="14">Al4</strain>
    </source>
</reference>
<gene>
    <name evidence="14" type="ORF">EKO04_005371</name>
</gene>
<proteinExistence type="predicted"/>
<dbReference type="InterPro" id="IPR021109">
    <property type="entry name" value="Peptidase_aspartic_dom_sf"/>
</dbReference>
<keyword evidence="3" id="KW-0808">Transferase</keyword>
<evidence type="ECO:0000256" key="9">
    <source>
        <dbReference type="ARBA" id="ARBA00022918"/>
    </source>
</evidence>
<dbReference type="InterPro" id="IPR050951">
    <property type="entry name" value="Retrovirus_Pol_polyprotein"/>
</dbReference>
<dbReference type="InterPro" id="IPR041588">
    <property type="entry name" value="Integrase_H2C2"/>
</dbReference>
<dbReference type="InterPro" id="IPR043128">
    <property type="entry name" value="Rev_trsase/Diguanyl_cyclase"/>
</dbReference>
<dbReference type="SUPFAM" id="SSF54160">
    <property type="entry name" value="Chromo domain-like"/>
    <property type="match status" value="1"/>
</dbReference>
<dbReference type="PROSITE" id="PS50878">
    <property type="entry name" value="RT_POL"/>
    <property type="match status" value="1"/>
</dbReference>
<keyword evidence="15" id="KW-1185">Reference proteome</keyword>
<dbReference type="InterPro" id="IPR043502">
    <property type="entry name" value="DNA/RNA_pol_sf"/>
</dbReference>
<organism evidence="14 15">
    <name type="scientific">Ascochyta lentis</name>
    <dbReference type="NCBI Taxonomy" id="205686"/>
    <lineage>
        <taxon>Eukaryota</taxon>
        <taxon>Fungi</taxon>
        <taxon>Dikarya</taxon>
        <taxon>Ascomycota</taxon>
        <taxon>Pezizomycotina</taxon>
        <taxon>Dothideomycetes</taxon>
        <taxon>Pleosporomycetidae</taxon>
        <taxon>Pleosporales</taxon>
        <taxon>Pleosporineae</taxon>
        <taxon>Didymellaceae</taxon>
        <taxon>Ascochyta</taxon>
    </lineage>
</organism>
<keyword evidence="9" id="KW-0695">RNA-directed DNA polymerase</keyword>
<evidence type="ECO:0000256" key="1">
    <source>
        <dbReference type="ARBA" id="ARBA00011353"/>
    </source>
</evidence>
<protein>
    <recommendedName>
        <fullName evidence="2">RNA-directed DNA polymerase</fullName>
        <ecNumber evidence="2">2.7.7.49</ecNumber>
    </recommendedName>
</protein>
<dbReference type="InterPro" id="IPR000477">
    <property type="entry name" value="RT_dom"/>
</dbReference>
<name>A0A8H7J3N0_9PLEO</name>